<feature type="transmembrane region" description="Helical" evidence="2">
    <location>
        <begin position="52"/>
        <end position="69"/>
    </location>
</feature>
<name>A0A7S0V3J4_9CRYP</name>
<accession>A0A7S0V3J4</accession>
<evidence type="ECO:0000256" key="1">
    <source>
        <dbReference type="SAM" id="MobiDB-lite"/>
    </source>
</evidence>
<feature type="transmembrane region" description="Helical" evidence="2">
    <location>
        <begin position="292"/>
        <end position="312"/>
    </location>
</feature>
<keyword evidence="2" id="KW-0812">Transmembrane</keyword>
<keyword evidence="2" id="KW-0472">Membrane</keyword>
<feature type="region of interest" description="Disordered" evidence="1">
    <location>
        <begin position="1"/>
        <end position="24"/>
    </location>
</feature>
<sequence length="353" mass="38700">MSGSKAMSRPTDSDVESSLIDGGGPKEPLRPLPIRAVHAGLHFCFVIFGKEYGWAGFCLLVLGTACSVATSVHVNWLGGCAVMMVFFACIFCFSGYQAVSGQYELARPLMFSAMMMFLSCILGGHFFVVWSKSATSDVIKGVRLADLSKHASKFGDNTLFYLRDGSVATEQMGQYKLCKDKLPVVGTCVYNYYCVAPLLPASGYEKGAAARAWVGVMSHVDCGDKTFLSSPARKAWNHDLRSGLGVSRDKNWNKAIAASAKKFGLVTTDRAPLINWMPDPTRKEQHAWHMGWVVESIVFGIYLVAMAIYSYVVGFTEEALPGARKIMDPNAPAKPARRKKLEDKEEKKSRGTK</sequence>
<evidence type="ECO:0000256" key="2">
    <source>
        <dbReference type="SAM" id="Phobius"/>
    </source>
</evidence>
<feature type="transmembrane region" description="Helical" evidence="2">
    <location>
        <begin position="76"/>
        <end position="97"/>
    </location>
</feature>
<protein>
    <submittedName>
        <fullName evidence="3">Uncharacterized protein</fullName>
    </submittedName>
</protein>
<gene>
    <name evidence="3" type="ORF">HTEP1355_LOCUS319</name>
</gene>
<reference evidence="3" key="1">
    <citation type="submission" date="2021-01" db="EMBL/GenBank/DDBJ databases">
        <authorList>
            <person name="Corre E."/>
            <person name="Pelletier E."/>
            <person name="Niang G."/>
            <person name="Scheremetjew M."/>
            <person name="Finn R."/>
            <person name="Kale V."/>
            <person name="Holt S."/>
            <person name="Cochrane G."/>
            <person name="Meng A."/>
            <person name="Brown T."/>
            <person name="Cohen L."/>
        </authorList>
    </citation>
    <scope>NUCLEOTIDE SEQUENCE</scope>
    <source>
        <strain evidence="3">CCMP443</strain>
    </source>
</reference>
<feature type="region of interest" description="Disordered" evidence="1">
    <location>
        <begin position="325"/>
        <end position="353"/>
    </location>
</feature>
<proteinExistence type="predicted"/>
<evidence type="ECO:0000313" key="3">
    <source>
        <dbReference type="EMBL" id="CAD8776156.1"/>
    </source>
</evidence>
<feature type="compositionally biased region" description="Basic and acidic residues" evidence="1">
    <location>
        <begin position="340"/>
        <end position="353"/>
    </location>
</feature>
<dbReference type="EMBL" id="HBFN01000486">
    <property type="protein sequence ID" value="CAD8776156.1"/>
    <property type="molecule type" value="Transcribed_RNA"/>
</dbReference>
<feature type="transmembrane region" description="Helical" evidence="2">
    <location>
        <begin position="109"/>
        <end position="130"/>
    </location>
</feature>
<organism evidence="3">
    <name type="scientific">Hemiselmis tepida</name>
    <dbReference type="NCBI Taxonomy" id="464990"/>
    <lineage>
        <taxon>Eukaryota</taxon>
        <taxon>Cryptophyceae</taxon>
        <taxon>Cryptomonadales</taxon>
        <taxon>Hemiselmidaceae</taxon>
        <taxon>Hemiselmis</taxon>
    </lineage>
</organism>
<dbReference type="AlphaFoldDB" id="A0A7S0V3J4"/>
<keyword evidence="2" id="KW-1133">Transmembrane helix</keyword>